<dbReference type="AlphaFoldDB" id="A0AAN9T2N6"/>
<name>A0AAN9T2N6_9HEMI</name>
<gene>
    <name evidence="1" type="ORF">V9T40_014754</name>
</gene>
<proteinExistence type="predicted"/>
<dbReference type="Proteomes" id="UP001367676">
    <property type="component" value="Unassembled WGS sequence"/>
</dbReference>
<evidence type="ECO:0000313" key="2">
    <source>
        <dbReference type="Proteomes" id="UP001367676"/>
    </source>
</evidence>
<accession>A0AAN9T2N6</accession>
<protein>
    <submittedName>
        <fullName evidence="1">Uncharacterized protein</fullName>
    </submittedName>
</protein>
<evidence type="ECO:0000313" key="1">
    <source>
        <dbReference type="EMBL" id="KAK7571150.1"/>
    </source>
</evidence>
<sequence length="131" mass="14178">MATVDEIHSSFADSNTRSSFLRASPSVKYTSPRSVVGWSQQIAAWRKRIDGSEFVGGSKELSRATTGSLPRIFLWIYGNCGGGSGLMTITRFCGLQLVVVYVHLTQRGPTTSSRIHNFGDISSKASSACIN</sequence>
<keyword evidence="2" id="KW-1185">Reference proteome</keyword>
<reference evidence="1 2" key="1">
    <citation type="submission" date="2024-03" db="EMBL/GenBank/DDBJ databases">
        <title>Adaptation during the transition from Ophiocordyceps entomopathogen to insect associate is accompanied by gene loss and intensified selection.</title>
        <authorList>
            <person name="Ward C.M."/>
            <person name="Onetto C.A."/>
            <person name="Borneman A.R."/>
        </authorList>
    </citation>
    <scope>NUCLEOTIDE SEQUENCE [LARGE SCALE GENOMIC DNA]</scope>
    <source>
        <strain evidence="1">AWRI1</strain>
        <tissue evidence="1">Single Adult Female</tissue>
    </source>
</reference>
<comment type="caution">
    <text evidence="1">The sequence shown here is derived from an EMBL/GenBank/DDBJ whole genome shotgun (WGS) entry which is preliminary data.</text>
</comment>
<organism evidence="1 2">
    <name type="scientific">Parthenolecanium corni</name>
    <dbReference type="NCBI Taxonomy" id="536013"/>
    <lineage>
        <taxon>Eukaryota</taxon>
        <taxon>Metazoa</taxon>
        <taxon>Ecdysozoa</taxon>
        <taxon>Arthropoda</taxon>
        <taxon>Hexapoda</taxon>
        <taxon>Insecta</taxon>
        <taxon>Pterygota</taxon>
        <taxon>Neoptera</taxon>
        <taxon>Paraneoptera</taxon>
        <taxon>Hemiptera</taxon>
        <taxon>Sternorrhyncha</taxon>
        <taxon>Coccoidea</taxon>
        <taxon>Coccidae</taxon>
        <taxon>Parthenolecanium</taxon>
    </lineage>
</organism>
<dbReference type="EMBL" id="JBBCAQ010000041">
    <property type="protein sequence ID" value="KAK7571150.1"/>
    <property type="molecule type" value="Genomic_DNA"/>
</dbReference>